<reference evidence="1 2" key="1">
    <citation type="submission" date="2019-03" db="EMBL/GenBank/DDBJ databases">
        <title>Genomic Encyclopedia of Type Strains, Phase IV (KMG-IV): sequencing the most valuable type-strain genomes for metagenomic binning, comparative biology and taxonomic classification.</title>
        <authorList>
            <person name="Goeker M."/>
        </authorList>
    </citation>
    <scope>NUCLEOTIDE SEQUENCE [LARGE SCALE GENOMIC DNA]</scope>
    <source>
        <strain evidence="1 2">DSM 100059</strain>
    </source>
</reference>
<dbReference type="Gene3D" id="1.25.40.390">
    <property type="match status" value="1"/>
</dbReference>
<evidence type="ECO:0000313" key="1">
    <source>
        <dbReference type="EMBL" id="TDW99424.1"/>
    </source>
</evidence>
<protein>
    <submittedName>
        <fullName evidence="1">SusD-like starch-binding protein associating with outer membrane</fullName>
    </submittedName>
</protein>
<dbReference type="RefSeq" id="WP_162852456.1">
    <property type="nucleotide sequence ID" value="NZ_SODV01000001.1"/>
</dbReference>
<keyword evidence="2" id="KW-1185">Reference proteome</keyword>
<dbReference type="Proteomes" id="UP000294498">
    <property type="component" value="Unassembled WGS sequence"/>
</dbReference>
<evidence type="ECO:0000313" key="2">
    <source>
        <dbReference type="Proteomes" id="UP000294498"/>
    </source>
</evidence>
<organism evidence="1 2">
    <name type="scientific">Dinghuibacter silviterrae</name>
    <dbReference type="NCBI Taxonomy" id="1539049"/>
    <lineage>
        <taxon>Bacteria</taxon>
        <taxon>Pseudomonadati</taxon>
        <taxon>Bacteroidota</taxon>
        <taxon>Chitinophagia</taxon>
        <taxon>Chitinophagales</taxon>
        <taxon>Chitinophagaceae</taxon>
        <taxon>Dinghuibacter</taxon>
    </lineage>
</organism>
<dbReference type="SUPFAM" id="SSF48452">
    <property type="entry name" value="TPR-like"/>
    <property type="match status" value="1"/>
</dbReference>
<gene>
    <name evidence="1" type="ORF">EDB95_0434</name>
</gene>
<dbReference type="EMBL" id="SODV01000001">
    <property type="protein sequence ID" value="TDW99424.1"/>
    <property type="molecule type" value="Genomic_DNA"/>
</dbReference>
<proteinExistence type="predicted"/>
<sequence>MKKYISLYIGLLMLGWACQKSTLNLIDPNNPTPSSLQTEAGIESFAMGVVEKWIAAVPGEGNTNIYQIVLSMHSNMGDEDFSPWANWGLRYPANVNTITLPSPYNTVIKNPSGFTQQGIMEAENSRQAGEGNAFQYEWAVCYYMNAQCNLLLLAANDPALRLSGDTATKKGILRAWAYWWKGFCYSRIGSMYLAGIINDNPANGETNNNFISHDSIVAEGNANFDKAKAILSTLNENADYDYVFENIIPSFNLNTQIVTPAMWIRQIYTFEARNYLVNRKVATMTAGDWATVLSLAGSGMVQGDYSFMFGMNAGGVNDLSNNFYHPFAFHSYGSGFAWVSERLIQDYQPGDKRFSKNFESYPGGPVVNVRNRGIQFGTRWNVIDIENGGSYATDNSIGSISIGGTWEENSLMIAEAKIRTGSDINGGLVLIDQIRDAQNSGLAHIENTGLTQAAALAQFRSERRVSLYLRGLAWYDARRWGVTTAAASGGGRTNANVLVPGNLVGGTAAVILPCTIDYDYMDYWDVPQNELDFNAAGPGSAPIHN</sequence>
<dbReference type="InterPro" id="IPR011990">
    <property type="entry name" value="TPR-like_helical_dom_sf"/>
</dbReference>
<name>A0A4R8DPU0_9BACT</name>
<accession>A0A4R8DPU0</accession>
<comment type="caution">
    <text evidence="1">The sequence shown here is derived from an EMBL/GenBank/DDBJ whole genome shotgun (WGS) entry which is preliminary data.</text>
</comment>
<dbReference type="AlphaFoldDB" id="A0A4R8DPU0"/>